<keyword evidence="7" id="KW-1185">Reference proteome</keyword>
<evidence type="ECO:0000256" key="4">
    <source>
        <dbReference type="ARBA" id="ARBA00037981"/>
    </source>
</evidence>
<evidence type="ECO:0000259" key="5">
    <source>
        <dbReference type="Pfam" id="PF02525"/>
    </source>
</evidence>
<dbReference type="Gene3D" id="3.40.50.360">
    <property type="match status" value="1"/>
</dbReference>
<dbReference type="AlphaFoldDB" id="A0A1G8X397"/>
<accession>A0A1G8X397</accession>
<evidence type="ECO:0000256" key="3">
    <source>
        <dbReference type="ARBA" id="ARBA00022827"/>
    </source>
</evidence>
<evidence type="ECO:0000313" key="7">
    <source>
        <dbReference type="Proteomes" id="UP000199527"/>
    </source>
</evidence>
<dbReference type="Pfam" id="PF02525">
    <property type="entry name" value="Flavodoxin_2"/>
    <property type="match status" value="1"/>
</dbReference>
<dbReference type="InterPro" id="IPR029039">
    <property type="entry name" value="Flavoprotein-like_sf"/>
</dbReference>
<evidence type="ECO:0000313" key="6">
    <source>
        <dbReference type="EMBL" id="SDJ85092.1"/>
    </source>
</evidence>
<keyword evidence="2" id="KW-0285">Flavoprotein</keyword>
<dbReference type="RefSeq" id="WP_090366800.1">
    <property type="nucleotide sequence ID" value="NZ_FNEM01000014.1"/>
</dbReference>
<comment type="similarity">
    <text evidence="4">Belongs to the oxidoreductase MdaB family.</text>
</comment>
<dbReference type="InterPro" id="IPR052397">
    <property type="entry name" value="NADPH-QR_MdaB"/>
</dbReference>
<name>A0A1G8X397_9GAMM</name>
<dbReference type="PANTHER" id="PTHR46305:SF3">
    <property type="entry name" value="NADPH:QUINONE OXIDOREDUCTASE MDAB"/>
    <property type="match status" value="1"/>
</dbReference>
<protein>
    <submittedName>
        <fullName evidence="6">Modulator of drug activity B</fullName>
    </submittedName>
</protein>
<comment type="cofactor">
    <cofactor evidence="1">
        <name>FAD</name>
        <dbReference type="ChEBI" id="CHEBI:57692"/>
    </cofactor>
</comment>
<proteinExistence type="inferred from homology"/>
<dbReference type="OrthoDB" id="9798454at2"/>
<sequence>MSNILIINAHQLSPYSEGRLNGSLVERAKIQLMEKGHEVEMVTMQEQVDVDEQLKLFQWADRVIVQMPVNWMSTPWMFKKYMDEVFTAGMGGALCQFDGRTSEDPKRNYGTGGTRTNTKYMLSLTFNAPQESFDDIDEYLFQGKSVDDLMFHMHSNFRFFGMSSLPTFACYDVMKNANVEADFLRFDAHLKAHF</sequence>
<reference evidence="7" key="1">
    <citation type="submission" date="2016-10" db="EMBL/GenBank/DDBJ databases">
        <authorList>
            <person name="Varghese N."/>
            <person name="Submissions S."/>
        </authorList>
    </citation>
    <scope>NUCLEOTIDE SEQUENCE [LARGE SCALE GENOMIC DNA]</scope>
    <source>
        <strain evidence="7">DSM 23317</strain>
    </source>
</reference>
<evidence type="ECO:0000256" key="2">
    <source>
        <dbReference type="ARBA" id="ARBA00022630"/>
    </source>
</evidence>
<dbReference type="PANTHER" id="PTHR46305">
    <property type="match status" value="1"/>
</dbReference>
<organism evidence="6 7">
    <name type="scientific">Ferrimonas sediminum</name>
    <dbReference type="NCBI Taxonomy" id="718193"/>
    <lineage>
        <taxon>Bacteria</taxon>
        <taxon>Pseudomonadati</taxon>
        <taxon>Pseudomonadota</taxon>
        <taxon>Gammaproteobacteria</taxon>
        <taxon>Alteromonadales</taxon>
        <taxon>Ferrimonadaceae</taxon>
        <taxon>Ferrimonas</taxon>
    </lineage>
</organism>
<evidence type="ECO:0000256" key="1">
    <source>
        <dbReference type="ARBA" id="ARBA00001974"/>
    </source>
</evidence>
<keyword evidence="3" id="KW-0274">FAD</keyword>
<dbReference type="EMBL" id="FNEM01000014">
    <property type="protein sequence ID" value="SDJ85092.1"/>
    <property type="molecule type" value="Genomic_DNA"/>
</dbReference>
<gene>
    <name evidence="6" type="ORF">SAMN04488540_11475</name>
</gene>
<dbReference type="InterPro" id="IPR003680">
    <property type="entry name" value="Flavodoxin_fold"/>
</dbReference>
<dbReference type="SUPFAM" id="SSF52218">
    <property type="entry name" value="Flavoproteins"/>
    <property type="match status" value="1"/>
</dbReference>
<feature type="domain" description="Flavodoxin-like fold" evidence="5">
    <location>
        <begin position="3"/>
        <end position="186"/>
    </location>
</feature>
<dbReference type="Proteomes" id="UP000199527">
    <property type="component" value="Unassembled WGS sequence"/>
</dbReference>